<proteinExistence type="predicted"/>
<keyword evidence="3" id="KW-1185">Reference proteome</keyword>
<gene>
    <name evidence="2" type="ORF">BT96DRAFT_1013074</name>
</gene>
<dbReference type="Proteomes" id="UP000799118">
    <property type="component" value="Unassembled WGS sequence"/>
</dbReference>
<dbReference type="EMBL" id="ML769389">
    <property type="protein sequence ID" value="KAE9408915.1"/>
    <property type="molecule type" value="Genomic_DNA"/>
</dbReference>
<feature type="region of interest" description="Disordered" evidence="1">
    <location>
        <begin position="664"/>
        <end position="748"/>
    </location>
</feature>
<accession>A0A6A4IK73</accession>
<feature type="compositionally biased region" description="Low complexity" evidence="1">
    <location>
        <begin position="691"/>
        <end position="708"/>
    </location>
</feature>
<evidence type="ECO:0000313" key="3">
    <source>
        <dbReference type="Proteomes" id="UP000799118"/>
    </source>
</evidence>
<dbReference type="PANTHER" id="PTHR33129">
    <property type="entry name" value="PROTEIN KINASE DOMAIN-CONTAINING PROTEIN-RELATED"/>
    <property type="match status" value="1"/>
</dbReference>
<dbReference type="AlphaFoldDB" id="A0A6A4IK73"/>
<dbReference type="PANTHER" id="PTHR33129:SF1">
    <property type="entry name" value="ATP-BINDING PROTEIN"/>
    <property type="match status" value="1"/>
</dbReference>
<reference evidence="2" key="1">
    <citation type="journal article" date="2019" name="Environ. Microbiol.">
        <title>Fungal ecological strategies reflected in gene transcription - a case study of two litter decomposers.</title>
        <authorList>
            <person name="Barbi F."/>
            <person name="Kohler A."/>
            <person name="Barry K."/>
            <person name="Baskaran P."/>
            <person name="Daum C."/>
            <person name="Fauchery L."/>
            <person name="Ihrmark K."/>
            <person name="Kuo A."/>
            <person name="LaButti K."/>
            <person name="Lipzen A."/>
            <person name="Morin E."/>
            <person name="Grigoriev I.V."/>
            <person name="Henrissat B."/>
            <person name="Lindahl B."/>
            <person name="Martin F."/>
        </authorList>
    </citation>
    <scope>NUCLEOTIDE SEQUENCE</scope>
    <source>
        <strain evidence="2">JB14</strain>
    </source>
</reference>
<protein>
    <submittedName>
        <fullName evidence="2">Uncharacterized protein</fullName>
    </submittedName>
</protein>
<sequence>MQDPYSGRFTWNDRDFSKWELAESRWQRFYQHWLNPENHGALQHTSFPHSLTICPKDITPILSVCAVNEILVLDSYPTMFERLRKRYYDQPRTGAVITGQPGIGKSVFICYLLVKLLALPVTERAPILFYYNMTVLLFYDGKVYQPKSSPFLFQRLPEPRSINPIWACIDMGPRLEEPSGVEDAPVFAVQAASPNPVQFQGWRKLSSAANWGLPPWTTEQLIAGWELQETFKTLNVQILAWVEGRHDHGLPKEHARVLELAKSYCAKPSGEIFEQNGTFQPPDEDAPLKDDSSLPPKCFEILDRVREAKKDDVLVTLGVARQILLEFATATFGFSARDIYTFFDKPDTLFDAHKSVLVHDLDDDAEALWNETYDFVRDFRGQRKGLHLSHQTIAIEAQSFMDDEIDDFHLEFKSEVISSRMIEKLRLVKETTIASFFNMCRGLPDSETLASLVYEGYVHRKICEGGPVLSLQSMPFPPNHFRSFPSFLRQRVNYVAVDQLPELILTRYYIPSSPNNSLFDSFFFSEEEEIIILWILKASMAVVHHDSVRGYSYIMAVWDQVREQFNRPVQIRYLLVGHEYFPEPVPQWTLPLIPTELPKETFSAEMYYLGLPLPDHNLEAAEDRIGRTKKYGDGDARKSRIVALENQLSELIVKLKAVKRELKALRGSGPKQPKQPRTPRKPQTVVPTTEASTSAVAPTTKASTSAAAGHPPYQLRSRGVKKVPKRNISEVEDGKVETISGKHSRIRK</sequence>
<evidence type="ECO:0000256" key="1">
    <source>
        <dbReference type="SAM" id="MobiDB-lite"/>
    </source>
</evidence>
<evidence type="ECO:0000313" key="2">
    <source>
        <dbReference type="EMBL" id="KAE9408915.1"/>
    </source>
</evidence>
<name>A0A6A4IK73_9AGAR</name>
<feature type="compositionally biased region" description="Basic and acidic residues" evidence="1">
    <location>
        <begin position="727"/>
        <end position="736"/>
    </location>
</feature>
<organism evidence="2 3">
    <name type="scientific">Gymnopus androsaceus JB14</name>
    <dbReference type="NCBI Taxonomy" id="1447944"/>
    <lineage>
        <taxon>Eukaryota</taxon>
        <taxon>Fungi</taxon>
        <taxon>Dikarya</taxon>
        <taxon>Basidiomycota</taxon>
        <taxon>Agaricomycotina</taxon>
        <taxon>Agaricomycetes</taxon>
        <taxon>Agaricomycetidae</taxon>
        <taxon>Agaricales</taxon>
        <taxon>Marasmiineae</taxon>
        <taxon>Omphalotaceae</taxon>
        <taxon>Gymnopus</taxon>
    </lineage>
</organism>
<dbReference type="OrthoDB" id="2340858at2759"/>
<dbReference type="InterPro" id="IPR052980">
    <property type="entry name" value="Crinkler_effector"/>
</dbReference>